<dbReference type="AlphaFoldDB" id="A0A165X7C6"/>
<protein>
    <submittedName>
        <fullName evidence="1">Uncharacterized protein</fullName>
    </submittedName>
</protein>
<gene>
    <name evidence="1" type="ORF">FIBSPDRAFT_901364</name>
</gene>
<accession>A0A165X7C6</accession>
<organism evidence="1 2">
    <name type="scientific">Athelia psychrophila</name>
    <dbReference type="NCBI Taxonomy" id="1759441"/>
    <lineage>
        <taxon>Eukaryota</taxon>
        <taxon>Fungi</taxon>
        <taxon>Dikarya</taxon>
        <taxon>Basidiomycota</taxon>
        <taxon>Agaricomycotina</taxon>
        <taxon>Agaricomycetes</taxon>
        <taxon>Agaricomycetidae</taxon>
        <taxon>Atheliales</taxon>
        <taxon>Atheliaceae</taxon>
        <taxon>Athelia</taxon>
    </lineage>
</organism>
<name>A0A165X7C6_9AGAM</name>
<reference evidence="1 2" key="1">
    <citation type="journal article" date="2016" name="Mol. Biol. Evol.">
        <title>Comparative Genomics of Early-Diverging Mushroom-Forming Fungi Provides Insights into the Origins of Lignocellulose Decay Capabilities.</title>
        <authorList>
            <person name="Nagy L.G."/>
            <person name="Riley R."/>
            <person name="Tritt A."/>
            <person name="Adam C."/>
            <person name="Daum C."/>
            <person name="Floudas D."/>
            <person name="Sun H."/>
            <person name="Yadav J.S."/>
            <person name="Pangilinan J."/>
            <person name="Larsson K.H."/>
            <person name="Matsuura K."/>
            <person name="Barry K."/>
            <person name="Labutti K."/>
            <person name="Kuo R."/>
            <person name="Ohm R.A."/>
            <person name="Bhattacharya S.S."/>
            <person name="Shirouzu T."/>
            <person name="Yoshinaga Y."/>
            <person name="Martin F.M."/>
            <person name="Grigoriev I.V."/>
            <person name="Hibbett D.S."/>
        </authorList>
    </citation>
    <scope>NUCLEOTIDE SEQUENCE [LARGE SCALE GENOMIC DNA]</scope>
    <source>
        <strain evidence="1 2">CBS 109695</strain>
    </source>
</reference>
<evidence type="ECO:0000313" key="1">
    <source>
        <dbReference type="EMBL" id="KZP08278.1"/>
    </source>
</evidence>
<dbReference type="EMBL" id="KV417725">
    <property type="protein sequence ID" value="KZP08278.1"/>
    <property type="molecule type" value="Genomic_DNA"/>
</dbReference>
<proteinExistence type="predicted"/>
<dbReference type="Proteomes" id="UP000076532">
    <property type="component" value="Unassembled WGS sequence"/>
</dbReference>
<keyword evidence="2" id="KW-1185">Reference proteome</keyword>
<sequence length="244" mass="25968">MINDQWVESRQIIGSTCIDPRRDEPHQPLVDDRTELLELEDEIIVPLGAIGVVENVELVVLVAHAAVRVADEVPHIGGRGGRVSKQEGCQSKKVAKRTVGVAAWEYSWCKEHCAISFALVGYAPLNHVPPSYTFNLGYPVLNPFLTSSVAGISFSSPAAGNGWLMSTKAVGSGVRVADVEQASAALDIEIGVSLCMEEIFVTRFGCELGSVGRGTGVPNEAGAWPIQVSGAGRLDLAIARVDYG</sequence>
<evidence type="ECO:0000313" key="2">
    <source>
        <dbReference type="Proteomes" id="UP000076532"/>
    </source>
</evidence>